<keyword evidence="3" id="KW-0201">Cytochrome c-type biogenesis</keyword>
<evidence type="ECO:0000256" key="5">
    <source>
        <dbReference type="SAM" id="Phobius"/>
    </source>
</evidence>
<evidence type="ECO:0000313" key="7">
    <source>
        <dbReference type="Proteomes" id="UP000199476"/>
    </source>
</evidence>
<evidence type="ECO:0000313" key="6">
    <source>
        <dbReference type="EMBL" id="SDM35287.1"/>
    </source>
</evidence>
<dbReference type="GO" id="GO:0005886">
    <property type="term" value="C:plasma membrane"/>
    <property type="evidence" value="ECO:0007669"/>
    <property type="project" value="InterPro"/>
</dbReference>
<dbReference type="EMBL" id="FNGO01000029">
    <property type="protein sequence ID" value="SDM35287.1"/>
    <property type="molecule type" value="Genomic_DNA"/>
</dbReference>
<dbReference type="Gene3D" id="2.40.50.140">
    <property type="entry name" value="Nucleic acid-binding proteins"/>
    <property type="match status" value="1"/>
</dbReference>
<keyword evidence="2" id="KW-0408">Iron</keyword>
<keyword evidence="5" id="KW-1133">Transmembrane helix</keyword>
<gene>
    <name evidence="6" type="ORF">SAMN04488692_12911</name>
</gene>
<dbReference type="SUPFAM" id="SSF82093">
    <property type="entry name" value="Heme chaperone CcmE"/>
    <property type="match status" value="1"/>
</dbReference>
<evidence type="ECO:0000256" key="3">
    <source>
        <dbReference type="ARBA" id="ARBA00022748"/>
    </source>
</evidence>
<dbReference type="InterPro" id="IPR004329">
    <property type="entry name" value="CcmE"/>
</dbReference>
<protein>
    <submittedName>
        <fullName evidence="6">CcmE protein</fullName>
    </submittedName>
</protein>
<evidence type="ECO:0000256" key="2">
    <source>
        <dbReference type="ARBA" id="ARBA00022617"/>
    </source>
</evidence>
<keyword evidence="7" id="KW-1185">Reference proteome</keyword>
<dbReference type="GO" id="GO:0017004">
    <property type="term" value="P:cytochrome complex assembly"/>
    <property type="evidence" value="ECO:0007669"/>
    <property type="project" value="UniProtKB-KW"/>
</dbReference>
<comment type="subcellular location">
    <subcellularLocation>
        <location evidence="1">Membrane</location>
    </subcellularLocation>
</comment>
<dbReference type="GO" id="GO:0020037">
    <property type="term" value="F:heme binding"/>
    <property type="evidence" value="ECO:0007669"/>
    <property type="project" value="InterPro"/>
</dbReference>
<evidence type="ECO:0000256" key="4">
    <source>
        <dbReference type="ARBA" id="ARBA00023136"/>
    </source>
</evidence>
<dbReference type="Pfam" id="PF03100">
    <property type="entry name" value="CcmE"/>
    <property type="match status" value="1"/>
</dbReference>
<sequence length="138" mass="15604">MAGDSGPRRIIIGTTLIILVGLAFMISRTYDEGGAYYQTVNEVRQSQTGQDQVRVAGWVVEDSLDYDEDGSELFFRLEDPGGDEQLPVNYSGTKPDEIYEQPQVVIEGTYDGDKFQADTIMFQCPSQYEEELEEERNQ</sequence>
<feature type="transmembrane region" description="Helical" evidence="5">
    <location>
        <begin position="6"/>
        <end position="26"/>
    </location>
</feature>
<dbReference type="AlphaFoldDB" id="A0A1G9SJ14"/>
<keyword evidence="2" id="KW-0479">Metal-binding</keyword>
<dbReference type="RefSeq" id="WP_089761914.1">
    <property type="nucleotide sequence ID" value="NZ_FNGO01000029.1"/>
</dbReference>
<dbReference type="OrthoDB" id="9794828at2"/>
<dbReference type="GO" id="GO:0017003">
    <property type="term" value="P:protein-heme linkage"/>
    <property type="evidence" value="ECO:0007669"/>
    <property type="project" value="InterPro"/>
</dbReference>
<keyword evidence="5" id="KW-0812">Transmembrane</keyword>
<dbReference type="Proteomes" id="UP000199476">
    <property type="component" value="Unassembled WGS sequence"/>
</dbReference>
<dbReference type="InterPro" id="IPR012340">
    <property type="entry name" value="NA-bd_OB-fold"/>
</dbReference>
<accession>A0A1G9SJ14</accession>
<name>A0A1G9SJ14_9FIRM</name>
<organism evidence="6 7">
    <name type="scientific">Halarsenatibacter silvermanii</name>
    <dbReference type="NCBI Taxonomy" id="321763"/>
    <lineage>
        <taxon>Bacteria</taxon>
        <taxon>Bacillati</taxon>
        <taxon>Bacillota</taxon>
        <taxon>Clostridia</taxon>
        <taxon>Halanaerobiales</taxon>
        <taxon>Halarsenatibacteraceae</taxon>
        <taxon>Halarsenatibacter</taxon>
    </lineage>
</organism>
<keyword evidence="2" id="KW-0349">Heme</keyword>
<evidence type="ECO:0000256" key="1">
    <source>
        <dbReference type="ARBA" id="ARBA00004370"/>
    </source>
</evidence>
<dbReference type="STRING" id="321763.SAMN04488692_12911"/>
<dbReference type="InterPro" id="IPR036127">
    <property type="entry name" value="CcmE-like_sf"/>
</dbReference>
<proteinExistence type="predicted"/>
<keyword evidence="4 5" id="KW-0472">Membrane</keyword>
<reference evidence="6 7" key="1">
    <citation type="submission" date="2016-10" db="EMBL/GenBank/DDBJ databases">
        <authorList>
            <person name="de Groot N.N."/>
        </authorList>
    </citation>
    <scope>NUCLEOTIDE SEQUENCE [LARGE SCALE GENOMIC DNA]</scope>
    <source>
        <strain evidence="6 7">SLAS-1</strain>
    </source>
</reference>